<name>A0AAV2YK67_9STRA</name>
<dbReference type="AlphaFoldDB" id="A0AAV2YK67"/>
<reference evidence="1" key="2">
    <citation type="journal article" date="2023" name="Microbiol Resour">
        <title>Decontamination and Annotation of the Draft Genome Sequence of the Oomycete Lagenidium giganteum ARSEF 373.</title>
        <authorList>
            <person name="Morgan W.R."/>
            <person name="Tartar A."/>
        </authorList>
    </citation>
    <scope>NUCLEOTIDE SEQUENCE</scope>
    <source>
        <strain evidence="1">ARSEF 373</strain>
    </source>
</reference>
<sequence length="76" mass="9041">MRVMVMEDEAAHKLRHSKRNGELRIIVEQQTAIFQYPSGGKSKLFQRKFRQPRKCIIGRRVLRMYSDNGTRTFMLV</sequence>
<organism evidence="1 2">
    <name type="scientific">Lagenidium giganteum</name>
    <dbReference type="NCBI Taxonomy" id="4803"/>
    <lineage>
        <taxon>Eukaryota</taxon>
        <taxon>Sar</taxon>
        <taxon>Stramenopiles</taxon>
        <taxon>Oomycota</taxon>
        <taxon>Peronosporomycetes</taxon>
        <taxon>Pythiales</taxon>
        <taxon>Pythiaceae</taxon>
    </lineage>
</organism>
<proteinExistence type="predicted"/>
<protein>
    <submittedName>
        <fullName evidence="1">Uncharacterized protein</fullName>
    </submittedName>
</protein>
<dbReference type="EMBL" id="DAKRPA010000223">
    <property type="protein sequence ID" value="DAZ94982.1"/>
    <property type="molecule type" value="Genomic_DNA"/>
</dbReference>
<reference evidence="1" key="1">
    <citation type="submission" date="2022-11" db="EMBL/GenBank/DDBJ databases">
        <authorList>
            <person name="Morgan W.R."/>
            <person name="Tartar A."/>
        </authorList>
    </citation>
    <scope>NUCLEOTIDE SEQUENCE</scope>
    <source>
        <strain evidence="1">ARSEF 373</strain>
    </source>
</reference>
<accession>A0AAV2YK67</accession>
<dbReference type="Proteomes" id="UP001146120">
    <property type="component" value="Unassembled WGS sequence"/>
</dbReference>
<comment type="caution">
    <text evidence="1">The sequence shown here is derived from an EMBL/GenBank/DDBJ whole genome shotgun (WGS) entry which is preliminary data.</text>
</comment>
<keyword evidence="2" id="KW-1185">Reference proteome</keyword>
<evidence type="ECO:0000313" key="2">
    <source>
        <dbReference type="Proteomes" id="UP001146120"/>
    </source>
</evidence>
<gene>
    <name evidence="1" type="ORF">N0F65_000614</name>
</gene>
<evidence type="ECO:0000313" key="1">
    <source>
        <dbReference type="EMBL" id="DAZ94982.1"/>
    </source>
</evidence>